<comment type="caution">
    <text evidence="1">The sequence shown here is derived from an EMBL/GenBank/DDBJ whole genome shotgun (WGS) entry which is preliminary data.</text>
</comment>
<organism evidence="1 2">
    <name type="scientific">Dreissena polymorpha</name>
    <name type="common">Zebra mussel</name>
    <name type="synonym">Mytilus polymorpha</name>
    <dbReference type="NCBI Taxonomy" id="45954"/>
    <lineage>
        <taxon>Eukaryota</taxon>
        <taxon>Metazoa</taxon>
        <taxon>Spiralia</taxon>
        <taxon>Lophotrochozoa</taxon>
        <taxon>Mollusca</taxon>
        <taxon>Bivalvia</taxon>
        <taxon>Autobranchia</taxon>
        <taxon>Heteroconchia</taxon>
        <taxon>Euheterodonta</taxon>
        <taxon>Imparidentia</taxon>
        <taxon>Neoheterodontei</taxon>
        <taxon>Myida</taxon>
        <taxon>Dreissenoidea</taxon>
        <taxon>Dreissenidae</taxon>
        <taxon>Dreissena</taxon>
    </lineage>
</organism>
<reference evidence="1" key="2">
    <citation type="submission" date="2020-11" db="EMBL/GenBank/DDBJ databases">
        <authorList>
            <person name="McCartney M.A."/>
            <person name="Auch B."/>
            <person name="Kono T."/>
            <person name="Mallez S."/>
            <person name="Becker A."/>
            <person name="Gohl D.M."/>
            <person name="Silverstein K.A.T."/>
            <person name="Koren S."/>
            <person name="Bechman K.B."/>
            <person name="Herman A."/>
            <person name="Abrahante J.E."/>
            <person name="Garbe J."/>
        </authorList>
    </citation>
    <scope>NUCLEOTIDE SEQUENCE</scope>
    <source>
        <strain evidence="1">Duluth1</strain>
        <tissue evidence="1">Whole animal</tissue>
    </source>
</reference>
<protein>
    <submittedName>
        <fullName evidence="1">Uncharacterized protein</fullName>
    </submittedName>
</protein>
<accession>A0A9D4G8K8</accession>
<sequence length="52" mass="5471">MSSSKTNVMTGVKFLSGGSPGVTMLPKWSPGCLCRTRGHTLTTGTSSSRLLR</sequence>
<gene>
    <name evidence="1" type="ORF">DPMN_139189</name>
</gene>
<reference evidence="1" key="1">
    <citation type="journal article" date="2019" name="bioRxiv">
        <title>The Genome of the Zebra Mussel, Dreissena polymorpha: A Resource for Invasive Species Research.</title>
        <authorList>
            <person name="McCartney M.A."/>
            <person name="Auch B."/>
            <person name="Kono T."/>
            <person name="Mallez S."/>
            <person name="Zhang Y."/>
            <person name="Obille A."/>
            <person name="Becker A."/>
            <person name="Abrahante J.E."/>
            <person name="Garbe J."/>
            <person name="Badalamenti J.P."/>
            <person name="Herman A."/>
            <person name="Mangelson H."/>
            <person name="Liachko I."/>
            <person name="Sullivan S."/>
            <person name="Sone E.D."/>
            <person name="Koren S."/>
            <person name="Silverstein K.A.T."/>
            <person name="Beckman K.B."/>
            <person name="Gohl D.M."/>
        </authorList>
    </citation>
    <scope>NUCLEOTIDE SEQUENCE</scope>
    <source>
        <strain evidence="1">Duluth1</strain>
        <tissue evidence="1">Whole animal</tissue>
    </source>
</reference>
<evidence type="ECO:0000313" key="1">
    <source>
        <dbReference type="EMBL" id="KAH3810791.1"/>
    </source>
</evidence>
<dbReference type="AlphaFoldDB" id="A0A9D4G8K8"/>
<dbReference type="EMBL" id="JAIWYP010000006">
    <property type="protein sequence ID" value="KAH3810791.1"/>
    <property type="molecule type" value="Genomic_DNA"/>
</dbReference>
<dbReference type="Proteomes" id="UP000828390">
    <property type="component" value="Unassembled WGS sequence"/>
</dbReference>
<evidence type="ECO:0000313" key="2">
    <source>
        <dbReference type="Proteomes" id="UP000828390"/>
    </source>
</evidence>
<keyword evidence="2" id="KW-1185">Reference proteome</keyword>
<name>A0A9D4G8K8_DREPO</name>
<proteinExistence type="predicted"/>